<gene>
    <name evidence="6" type="ORF">Nepgr_027348</name>
</gene>
<dbReference type="InterPro" id="IPR001487">
    <property type="entry name" value="Bromodomain"/>
</dbReference>
<dbReference type="PANTHER" id="PTHR22881:SF42">
    <property type="entry name" value="DNA-BINDING BROMODOMAIN-CONTAINING PROTEIN"/>
    <property type="match status" value="1"/>
</dbReference>
<dbReference type="AlphaFoldDB" id="A0AAD3T8E7"/>
<dbReference type="Gene3D" id="1.20.920.10">
    <property type="entry name" value="Bromodomain-like"/>
    <property type="match status" value="1"/>
</dbReference>
<feature type="compositionally biased region" description="Polar residues" evidence="4">
    <location>
        <begin position="820"/>
        <end position="835"/>
    </location>
</feature>
<dbReference type="PROSITE" id="PS50014">
    <property type="entry name" value="BROMODOMAIN_2"/>
    <property type="match status" value="1"/>
</dbReference>
<feature type="domain" description="Bromo" evidence="5">
    <location>
        <begin position="199"/>
        <end position="269"/>
    </location>
</feature>
<dbReference type="EMBL" id="BSYO01000029">
    <property type="protein sequence ID" value="GMH25505.1"/>
    <property type="molecule type" value="Genomic_DNA"/>
</dbReference>
<evidence type="ECO:0000256" key="2">
    <source>
        <dbReference type="PROSITE-ProRule" id="PRU00035"/>
    </source>
</evidence>
<accession>A0AAD3T8E7</accession>
<feature type="coiled-coil region" evidence="3">
    <location>
        <begin position="269"/>
        <end position="296"/>
    </location>
</feature>
<dbReference type="PROSITE" id="PS00633">
    <property type="entry name" value="BROMODOMAIN_1"/>
    <property type="match status" value="1"/>
</dbReference>
<feature type="region of interest" description="Disordered" evidence="4">
    <location>
        <begin position="492"/>
        <end position="562"/>
    </location>
</feature>
<evidence type="ECO:0000259" key="5">
    <source>
        <dbReference type="PROSITE" id="PS50014"/>
    </source>
</evidence>
<feature type="compositionally biased region" description="Polar residues" evidence="4">
    <location>
        <begin position="492"/>
        <end position="506"/>
    </location>
</feature>
<dbReference type="InterPro" id="IPR051831">
    <property type="entry name" value="Bromodomain_contain_prot"/>
</dbReference>
<feature type="compositionally biased region" description="Polar residues" evidence="4">
    <location>
        <begin position="529"/>
        <end position="561"/>
    </location>
</feature>
<feature type="region of interest" description="Disordered" evidence="4">
    <location>
        <begin position="820"/>
        <end position="842"/>
    </location>
</feature>
<dbReference type="CDD" id="cd04369">
    <property type="entry name" value="Bromodomain"/>
    <property type="match status" value="1"/>
</dbReference>
<comment type="caution">
    <text evidence="6">The sequence shown here is derived from an EMBL/GenBank/DDBJ whole genome shotgun (WGS) entry which is preliminary data.</text>
</comment>
<dbReference type="InterPro" id="IPR036427">
    <property type="entry name" value="Bromodomain-like_sf"/>
</dbReference>
<dbReference type="InterPro" id="IPR018359">
    <property type="entry name" value="Bromodomain_CS"/>
</dbReference>
<evidence type="ECO:0000256" key="3">
    <source>
        <dbReference type="SAM" id="Coils"/>
    </source>
</evidence>
<dbReference type="PRINTS" id="PR00503">
    <property type="entry name" value="BROMODOMAIN"/>
</dbReference>
<sequence length="864" mass="95807">MDQIVRRKKKGRPSKADLAVVLAGSSTSQPTQENRDIRRSLRRRSFRYSIIDYDEDYLEDDFEVAEEEDDEDEDERGRGKKLKLVLKLPNHNSSRPSRDGGDSVTWTRRQSKGAAGSDEDAEEHDEDEEEEEDRVVKKRNINGCDDDNEDDDDNDNDEERRGKGDLKSVDYVPGTTAATQSGTPLPEKKQLELVLDKLQKKDTYGVYAEPVDPEELPDYHDIIENPMDFATVRKKLANGSYSTLEQFEADVFLICSNAMHYNAPETIYYKQARTIKELAEKKIQQIRNDIERSRKEPKSEQKTCTFIKKQTKKPICRSMHEPVESDFSSGATLATVDVQNTSNAVQASNCDKPGNNDGIVDGSSSLLGNNVEKSDDLQSGKYLLPKFGKKPSVVDENRRCNVDTSNQPVDISESIFMTFEGEKKHLVSVGLQGEHSYALSLAHFAATLGPVAWRIASKRIEQSIPPGVKFGRGWVGEYEPLPTPVIVLRSQTQNEDPFSRNLQSPADFNDDKFPQTSVPLGNHLLPANGLNSEGKSPFLGSQGSKPPTPKSALNQLRNPFSGSAVVPENTVLKKEESNCPATANQNTDYSVRKLPCGAEMPTSGPGETMTRKTTLLPSLPFKQPESYGVSFSGIPGGKIINNSADMDQMISSFPHRKQEQSLNDQVQVMRTLTEQKQQNGSNHPLGPTHIRPSARSPRGDNRHNAATASAAASAAASSSVWMSVGVGGFKPATENPSTNRSQISSDSLYNNTARDLHAQFLKSRGETPISGTIQFRPEKKSLPFQAFVPQPVKVFNEVHFENNQSVVFPQFATTDLSRFQGQSPWQGLSPHTQQRQKPEKLPPDLNIAFQSSVDSQQPDLALQL</sequence>
<reference evidence="6" key="1">
    <citation type="submission" date="2023-05" db="EMBL/GenBank/DDBJ databases">
        <title>Nepenthes gracilis genome sequencing.</title>
        <authorList>
            <person name="Fukushima K."/>
        </authorList>
    </citation>
    <scope>NUCLEOTIDE SEQUENCE</scope>
    <source>
        <strain evidence="6">SING2019-196</strain>
    </source>
</reference>
<feature type="compositionally biased region" description="Acidic residues" evidence="4">
    <location>
        <begin position="144"/>
        <end position="157"/>
    </location>
</feature>
<feature type="region of interest" description="Disordered" evidence="4">
    <location>
        <begin position="676"/>
        <end position="710"/>
    </location>
</feature>
<feature type="region of interest" description="Disordered" evidence="4">
    <location>
        <begin position="345"/>
        <end position="365"/>
    </location>
</feature>
<keyword evidence="3" id="KW-0175">Coiled coil</keyword>
<feature type="region of interest" description="Disordered" evidence="4">
    <location>
        <begin position="1"/>
        <end position="40"/>
    </location>
</feature>
<organism evidence="6 7">
    <name type="scientific">Nepenthes gracilis</name>
    <name type="common">Slender pitcher plant</name>
    <dbReference type="NCBI Taxonomy" id="150966"/>
    <lineage>
        <taxon>Eukaryota</taxon>
        <taxon>Viridiplantae</taxon>
        <taxon>Streptophyta</taxon>
        <taxon>Embryophyta</taxon>
        <taxon>Tracheophyta</taxon>
        <taxon>Spermatophyta</taxon>
        <taxon>Magnoliopsida</taxon>
        <taxon>eudicotyledons</taxon>
        <taxon>Gunneridae</taxon>
        <taxon>Pentapetalae</taxon>
        <taxon>Caryophyllales</taxon>
        <taxon>Nepenthaceae</taxon>
        <taxon>Nepenthes</taxon>
    </lineage>
</organism>
<feature type="compositionally biased region" description="Acidic residues" evidence="4">
    <location>
        <begin position="117"/>
        <end position="133"/>
    </location>
</feature>
<feature type="compositionally biased region" description="Basic residues" evidence="4">
    <location>
        <begin position="1"/>
        <end position="13"/>
    </location>
</feature>
<protein>
    <recommendedName>
        <fullName evidence="5">Bromo domain-containing protein</fullName>
    </recommendedName>
</protein>
<evidence type="ECO:0000313" key="6">
    <source>
        <dbReference type="EMBL" id="GMH25505.1"/>
    </source>
</evidence>
<evidence type="ECO:0000256" key="4">
    <source>
        <dbReference type="SAM" id="MobiDB-lite"/>
    </source>
</evidence>
<dbReference type="PANTHER" id="PTHR22881">
    <property type="entry name" value="BROMODOMAIN CONTAINING PROTEIN"/>
    <property type="match status" value="1"/>
</dbReference>
<name>A0AAD3T8E7_NEPGR</name>
<dbReference type="Pfam" id="PF00439">
    <property type="entry name" value="Bromodomain"/>
    <property type="match status" value="1"/>
</dbReference>
<feature type="compositionally biased region" description="Basic and acidic residues" evidence="4">
    <location>
        <begin position="158"/>
        <end position="168"/>
    </location>
</feature>
<dbReference type="SUPFAM" id="SSF47370">
    <property type="entry name" value="Bromodomain"/>
    <property type="match status" value="1"/>
</dbReference>
<dbReference type="SMART" id="SM00297">
    <property type="entry name" value="BROMO"/>
    <property type="match status" value="1"/>
</dbReference>
<evidence type="ECO:0000256" key="1">
    <source>
        <dbReference type="ARBA" id="ARBA00023117"/>
    </source>
</evidence>
<evidence type="ECO:0000313" key="7">
    <source>
        <dbReference type="Proteomes" id="UP001279734"/>
    </source>
</evidence>
<proteinExistence type="predicted"/>
<feature type="compositionally biased region" description="Acidic residues" evidence="4">
    <location>
        <begin position="57"/>
        <end position="74"/>
    </location>
</feature>
<keyword evidence="1 2" id="KW-0103">Bromodomain</keyword>
<dbReference type="Proteomes" id="UP001279734">
    <property type="component" value="Unassembled WGS sequence"/>
</dbReference>
<feature type="region of interest" description="Disordered" evidence="4">
    <location>
        <begin position="57"/>
        <end position="185"/>
    </location>
</feature>
<keyword evidence="7" id="KW-1185">Reference proteome</keyword>